<dbReference type="GO" id="GO:0003700">
    <property type="term" value="F:DNA-binding transcription factor activity"/>
    <property type="evidence" value="ECO:0007669"/>
    <property type="project" value="InterPro"/>
</dbReference>
<keyword evidence="7" id="KW-1185">Reference proteome</keyword>
<keyword evidence="2" id="KW-0805">Transcription regulation</keyword>
<dbReference type="InterPro" id="IPR036388">
    <property type="entry name" value="WH-like_DNA-bd_sf"/>
</dbReference>
<evidence type="ECO:0000256" key="2">
    <source>
        <dbReference type="ARBA" id="ARBA00023015"/>
    </source>
</evidence>
<proteinExistence type="inferred from homology"/>
<dbReference type="CDD" id="cd08413">
    <property type="entry name" value="PBP2_CysB_like"/>
    <property type="match status" value="1"/>
</dbReference>
<dbReference type="PROSITE" id="PS50931">
    <property type="entry name" value="HTH_LYSR"/>
    <property type="match status" value="1"/>
</dbReference>
<organism evidence="6 7">
    <name type="scientific">Candidatus Thiodiazotropha endolucinida</name>
    <dbReference type="NCBI Taxonomy" id="1655433"/>
    <lineage>
        <taxon>Bacteria</taxon>
        <taxon>Pseudomonadati</taxon>
        <taxon>Pseudomonadota</taxon>
        <taxon>Gammaproteobacteria</taxon>
        <taxon>Chromatiales</taxon>
        <taxon>Sedimenticolaceae</taxon>
        <taxon>Candidatus Thiodiazotropha</taxon>
    </lineage>
</organism>
<reference evidence="6 7" key="1">
    <citation type="submission" date="2016-06" db="EMBL/GenBank/DDBJ databases">
        <title>Genome sequence of endosymbiont of Candidatus Endolucinida thiodiazotropha.</title>
        <authorList>
            <person name="Poehlein A."/>
            <person name="Koenig S."/>
            <person name="Heiden S.E."/>
            <person name="Thuermer A."/>
            <person name="Voget S."/>
            <person name="Daniel R."/>
            <person name="Markert S."/>
            <person name="Gros O."/>
            <person name="Schweder T."/>
        </authorList>
    </citation>
    <scope>NUCLEOTIDE SEQUENCE [LARGE SCALE GENOMIC DNA]</scope>
    <source>
        <strain evidence="6 7">COS</strain>
    </source>
</reference>
<dbReference type="GO" id="GO:0019344">
    <property type="term" value="P:cysteine biosynthetic process"/>
    <property type="evidence" value="ECO:0007669"/>
    <property type="project" value="TreeGrafter"/>
</dbReference>
<dbReference type="GO" id="GO:0000976">
    <property type="term" value="F:transcription cis-regulatory region binding"/>
    <property type="evidence" value="ECO:0007669"/>
    <property type="project" value="TreeGrafter"/>
</dbReference>
<evidence type="ECO:0000256" key="3">
    <source>
        <dbReference type="ARBA" id="ARBA00023125"/>
    </source>
</evidence>
<dbReference type="InterPro" id="IPR000847">
    <property type="entry name" value="LysR_HTH_N"/>
</dbReference>
<dbReference type="AlphaFoldDB" id="A0A7Z1AGJ6"/>
<dbReference type="InterPro" id="IPR005119">
    <property type="entry name" value="LysR_subst-bd"/>
</dbReference>
<evidence type="ECO:0000256" key="1">
    <source>
        <dbReference type="ARBA" id="ARBA00009437"/>
    </source>
</evidence>
<gene>
    <name evidence="6" type="primary">cysB_1</name>
    <name evidence="6" type="ORF">CODIS_02840</name>
</gene>
<dbReference type="InterPro" id="IPR037423">
    <property type="entry name" value="CysB_PBP2"/>
</dbReference>
<dbReference type="Gene3D" id="3.40.190.10">
    <property type="entry name" value="Periplasmic binding protein-like II"/>
    <property type="match status" value="2"/>
</dbReference>
<dbReference type="Proteomes" id="UP000094769">
    <property type="component" value="Unassembled WGS sequence"/>
</dbReference>
<dbReference type="PANTHER" id="PTHR30126:SF6">
    <property type="entry name" value="HTH-TYPE TRANSCRIPTIONAL REGULATOR CYSB-RELATED"/>
    <property type="match status" value="1"/>
</dbReference>
<dbReference type="SUPFAM" id="SSF46785">
    <property type="entry name" value="Winged helix' DNA-binding domain"/>
    <property type="match status" value="1"/>
</dbReference>
<dbReference type="RefSeq" id="WP_069120938.1">
    <property type="nucleotide sequence ID" value="NZ_MARB01000002.1"/>
</dbReference>
<comment type="caution">
    <text evidence="6">The sequence shown here is derived from an EMBL/GenBank/DDBJ whole genome shotgun (WGS) entry which is preliminary data.</text>
</comment>
<dbReference type="Pfam" id="PF03466">
    <property type="entry name" value="LysR_substrate"/>
    <property type="match status" value="1"/>
</dbReference>
<dbReference type="PANTHER" id="PTHR30126">
    <property type="entry name" value="HTH-TYPE TRANSCRIPTIONAL REGULATOR"/>
    <property type="match status" value="1"/>
</dbReference>
<accession>A0A7Z1AGJ6</accession>
<dbReference type="EMBL" id="MARB01000002">
    <property type="protein sequence ID" value="ODJ89185.1"/>
    <property type="molecule type" value="Genomic_DNA"/>
</dbReference>
<keyword evidence="4" id="KW-0804">Transcription</keyword>
<keyword evidence="3" id="KW-0238">DNA-binding</keyword>
<dbReference type="PRINTS" id="PR00039">
    <property type="entry name" value="HTHLYSR"/>
</dbReference>
<evidence type="ECO:0000313" key="6">
    <source>
        <dbReference type="EMBL" id="ODJ89185.1"/>
    </source>
</evidence>
<sequence length="311" mass="35155">MDLRQLKSLVLLVEYDYSVSRTAQSLHLVQPAVSQHIKQLEANLGTRLFLRQGKRLVGLTEAGERVLHYARNIQADTANILAVGQDHVSEDVGTLRIGTTHTQARYVLPPVIRQFSLAYPKVELQILEGRPQQLVDMAVQDKVDFAICTEALSNNPALLAIPCNRWNRCLIAPDLHAVFKRKQITLKALCRYPIITYVVGFTGRGHLNDTFSNAGLMPHVVLSATDTDVIKTYVREGLGIGIIAELAYEREKDRDLGMRELNHLFPWEVTKIGYRRDKYLRNHQQRFIDLFRAASARMESATESADPGKSR</sequence>
<evidence type="ECO:0000256" key="4">
    <source>
        <dbReference type="ARBA" id="ARBA00023163"/>
    </source>
</evidence>
<dbReference type="Pfam" id="PF00126">
    <property type="entry name" value="HTH_1"/>
    <property type="match status" value="1"/>
</dbReference>
<evidence type="ECO:0000259" key="5">
    <source>
        <dbReference type="PROSITE" id="PS50931"/>
    </source>
</evidence>
<protein>
    <submittedName>
        <fullName evidence="6">HTH-type transcriptional regulator CysB</fullName>
    </submittedName>
</protein>
<dbReference type="OrthoDB" id="5297026at2"/>
<dbReference type="InterPro" id="IPR036390">
    <property type="entry name" value="WH_DNA-bd_sf"/>
</dbReference>
<evidence type="ECO:0000313" key="7">
    <source>
        <dbReference type="Proteomes" id="UP000094769"/>
    </source>
</evidence>
<comment type="similarity">
    <text evidence="1">Belongs to the LysR transcriptional regulatory family.</text>
</comment>
<dbReference type="Gene3D" id="1.10.10.10">
    <property type="entry name" value="Winged helix-like DNA-binding domain superfamily/Winged helix DNA-binding domain"/>
    <property type="match status" value="1"/>
</dbReference>
<name>A0A7Z1AGJ6_9GAMM</name>
<dbReference type="SUPFAM" id="SSF53850">
    <property type="entry name" value="Periplasmic binding protein-like II"/>
    <property type="match status" value="1"/>
</dbReference>
<feature type="domain" description="HTH lysR-type" evidence="5">
    <location>
        <begin position="1"/>
        <end position="59"/>
    </location>
</feature>